<evidence type="ECO:0000313" key="1">
    <source>
        <dbReference type="EMBL" id="CAF0880748.1"/>
    </source>
</evidence>
<comment type="caution">
    <text evidence="1">The sequence shown here is derived from an EMBL/GenBank/DDBJ whole genome shotgun (WGS) entry which is preliminary data.</text>
</comment>
<organism evidence="1 3">
    <name type="scientific">Didymodactylos carnosus</name>
    <dbReference type="NCBI Taxonomy" id="1234261"/>
    <lineage>
        <taxon>Eukaryota</taxon>
        <taxon>Metazoa</taxon>
        <taxon>Spiralia</taxon>
        <taxon>Gnathifera</taxon>
        <taxon>Rotifera</taxon>
        <taxon>Eurotatoria</taxon>
        <taxon>Bdelloidea</taxon>
        <taxon>Philodinida</taxon>
        <taxon>Philodinidae</taxon>
        <taxon>Didymodactylos</taxon>
    </lineage>
</organism>
<dbReference type="EMBL" id="CAJOBA010002932">
    <property type="protein sequence ID" value="CAF3664431.1"/>
    <property type="molecule type" value="Genomic_DNA"/>
</dbReference>
<name>A0A8S2D545_9BILA</name>
<dbReference type="EMBL" id="CAJNOK010002931">
    <property type="protein sequence ID" value="CAF0880748.1"/>
    <property type="molecule type" value="Genomic_DNA"/>
</dbReference>
<proteinExistence type="predicted"/>
<protein>
    <submittedName>
        <fullName evidence="1">Uncharacterized protein</fullName>
    </submittedName>
</protein>
<evidence type="ECO:0000313" key="2">
    <source>
        <dbReference type="EMBL" id="CAF3664431.1"/>
    </source>
</evidence>
<dbReference type="Proteomes" id="UP000677228">
    <property type="component" value="Unassembled WGS sequence"/>
</dbReference>
<dbReference type="AlphaFoldDB" id="A0A8S2D545"/>
<sequence>MADKVADHYSKHFRFLVEKRLAETKQSVQDELDQAVEEFSFDSGRSFAVTWDEISKDLDYIRPKNAVDLQGSSNVLLKKLPLD</sequence>
<evidence type="ECO:0000313" key="3">
    <source>
        <dbReference type="Proteomes" id="UP000677228"/>
    </source>
</evidence>
<gene>
    <name evidence="1" type="ORF">OVA965_LOCUS8606</name>
    <name evidence="2" type="ORF">TMI583_LOCUS8602</name>
</gene>
<accession>A0A8S2D545</accession>
<dbReference type="Proteomes" id="UP000682733">
    <property type="component" value="Unassembled WGS sequence"/>
</dbReference>
<reference evidence="1" key="1">
    <citation type="submission" date="2021-02" db="EMBL/GenBank/DDBJ databases">
        <authorList>
            <person name="Nowell W R."/>
        </authorList>
    </citation>
    <scope>NUCLEOTIDE SEQUENCE</scope>
</reference>